<feature type="non-terminal residue" evidence="2">
    <location>
        <position position="79"/>
    </location>
</feature>
<dbReference type="EMBL" id="GAIX01002421">
    <property type="protein sequence ID" value="JAA90139.1"/>
    <property type="molecule type" value="Transcribed_RNA"/>
</dbReference>
<dbReference type="AlphaFoldDB" id="S4PGS6"/>
<feature type="region of interest" description="Disordered" evidence="1">
    <location>
        <begin position="49"/>
        <end position="79"/>
    </location>
</feature>
<feature type="non-terminal residue" evidence="2">
    <location>
        <position position="1"/>
    </location>
</feature>
<reference evidence="2" key="2">
    <citation type="submission" date="2013-05" db="EMBL/GenBank/DDBJ databases">
        <authorList>
            <person name="Carter J.-M."/>
            <person name="Baker S.C."/>
            <person name="Pink R."/>
            <person name="Carter D.R.F."/>
            <person name="Collins A."/>
            <person name="Tomlin J."/>
            <person name="Gibbs M."/>
            <person name="Breuker C.J."/>
        </authorList>
    </citation>
    <scope>NUCLEOTIDE SEQUENCE</scope>
    <source>
        <tissue evidence="2">Ovary</tissue>
    </source>
</reference>
<proteinExistence type="predicted"/>
<accession>S4PGS6</accession>
<feature type="compositionally biased region" description="Basic and acidic residues" evidence="1">
    <location>
        <begin position="60"/>
        <end position="79"/>
    </location>
</feature>
<name>S4PGS6_9NEOP</name>
<organism evidence="2">
    <name type="scientific">Pararge aegeria</name>
    <name type="common">speckled wood butterfly</name>
    <dbReference type="NCBI Taxonomy" id="116150"/>
    <lineage>
        <taxon>Eukaryota</taxon>
        <taxon>Metazoa</taxon>
        <taxon>Ecdysozoa</taxon>
        <taxon>Arthropoda</taxon>
        <taxon>Hexapoda</taxon>
        <taxon>Insecta</taxon>
        <taxon>Pterygota</taxon>
        <taxon>Neoptera</taxon>
        <taxon>Endopterygota</taxon>
        <taxon>Lepidoptera</taxon>
        <taxon>Glossata</taxon>
        <taxon>Ditrysia</taxon>
        <taxon>Papilionoidea</taxon>
        <taxon>Nymphalidae</taxon>
        <taxon>Satyrinae</taxon>
        <taxon>Satyrini</taxon>
        <taxon>Parargina</taxon>
        <taxon>Pararge</taxon>
    </lineage>
</organism>
<sequence length="79" mass="9045">LRKKNKELKRKLEESKEKTQVVTEEDIPVLAEINDFVEGSIEHFNTLQGSSKYVDPVISEEPKETNKDPEDISKESGEN</sequence>
<evidence type="ECO:0000313" key="2">
    <source>
        <dbReference type="EMBL" id="JAA90139.1"/>
    </source>
</evidence>
<protein>
    <submittedName>
        <fullName evidence="2">Uncharacterized protein</fullName>
    </submittedName>
</protein>
<evidence type="ECO:0000256" key="1">
    <source>
        <dbReference type="SAM" id="MobiDB-lite"/>
    </source>
</evidence>
<reference evidence="2" key="1">
    <citation type="journal article" date="2013" name="BMC Genomics">
        <title>Unscrambling butterfly oogenesis.</title>
        <authorList>
            <person name="Carter J.M."/>
            <person name="Baker S.C."/>
            <person name="Pink R."/>
            <person name="Carter D.R."/>
            <person name="Collins A."/>
            <person name="Tomlin J."/>
            <person name="Gibbs M."/>
            <person name="Breuker C.J."/>
        </authorList>
    </citation>
    <scope>NUCLEOTIDE SEQUENCE</scope>
    <source>
        <tissue evidence="2">Ovary</tissue>
    </source>
</reference>